<dbReference type="FunFam" id="3.40.50.300:FF:000050">
    <property type="entry name" value="DNA repair protein RadA"/>
    <property type="match status" value="1"/>
</dbReference>
<evidence type="ECO:0000256" key="6">
    <source>
        <dbReference type="ARBA" id="ARBA00022833"/>
    </source>
</evidence>
<dbReference type="GO" id="GO:0003684">
    <property type="term" value="F:damaged DNA binding"/>
    <property type="evidence" value="ECO:0007669"/>
    <property type="project" value="InterPro"/>
</dbReference>
<dbReference type="InterPro" id="IPR027417">
    <property type="entry name" value="P-loop_NTPase"/>
</dbReference>
<protein>
    <recommendedName>
        <fullName evidence="11 12">DNA repair protein RadA</fullName>
    </recommendedName>
</protein>
<evidence type="ECO:0000256" key="12">
    <source>
        <dbReference type="NCBIfam" id="TIGR00416"/>
    </source>
</evidence>
<evidence type="ECO:0000256" key="4">
    <source>
        <dbReference type="ARBA" id="ARBA00022771"/>
    </source>
</evidence>
<dbReference type="KEGG" id="ssei:FJR45_07710"/>
<sequence>MAKKKVLFECQHCGLTTPKWMGKCTNCGAWDSFVELNEHQQEVVKQTKSTTSSSAKAVSINDIVEEEVYRFSSLDDELDNVLGGGIVPGSLTLIGGSPGVGKSTLLLKVGSNIASTGKDVLYVTGEESAGQIKLRANRLKSNHDSLYLLSEIRLEQILVELEHRKYDFLIIDSIQTIYSENISSAPGSVTQVRQITFELMRIAKEKDIAIFIIGHITKEGSIAGPRVLEHMVDTVLYFEGDSSQELRILRGFKNRFGATSEIGVFEMKAEGLVSATDIASRFFNRNSSQSGSALTVIMEGSRPIILEVQALVSESHTPNAKRQATGFDNNRLNMLLALLERKLEIPLSGYDVFINITGGIKITETAADLAILAAIISSFRDRAISKETIFIGEVSLVGDVREVYALDARLKEARMQNITKALVSKKPLEKTSIKTFIVDEVTKLLEWY</sequence>
<comment type="domain">
    <text evidence="11">The middle region has homology to RecA with ATPase motifs including the RadA KNRFG motif, while the C-terminus is homologous to Lon protease.</text>
</comment>
<name>A0A7M1B292_9BACT</name>
<reference evidence="15 16" key="1">
    <citation type="submission" date="2019-06" db="EMBL/GenBank/DDBJ databases">
        <title>Sulfurimonas gotlandica sp. nov., a chemoautotrophic and psychrotolerant epsilonproteobacterium isolated from a pelagic redoxcline, and an emended description of the genus Sulfurimonas.</title>
        <authorList>
            <person name="Wang S."/>
            <person name="Jiang L."/>
            <person name="Shao Z."/>
        </authorList>
    </citation>
    <scope>NUCLEOTIDE SEQUENCE [LARGE SCALE GENOMIC DNA]</scope>
    <source>
        <strain evidence="15 16">S2-6</strain>
    </source>
</reference>
<keyword evidence="3 11" id="KW-0227">DNA damage</keyword>
<evidence type="ECO:0000256" key="3">
    <source>
        <dbReference type="ARBA" id="ARBA00022763"/>
    </source>
</evidence>
<dbReference type="GO" id="GO:0005524">
    <property type="term" value="F:ATP binding"/>
    <property type="evidence" value="ECO:0007669"/>
    <property type="project" value="UniProtKB-UniRule"/>
</dbReference>
<evidence type="ECO:0000313" key="16">
    <source>
        <dbReference type="Proteomes" id="UP000593719"/>
    </source>
</evidence>
<dbReference type="PROSITE" id="PS50162">
    <property type="entry name" value="RECA_2"/>
    <property type="match status" value="1"/>
</dbReference>
<gene>
    <name evidence="11 15" type="primary">radA</name>
    <name evidence="15" type="ORF">FJR45_07710</name>
</gene>
<evidence type="ECO:0000256" key="2">
    <source>
        <dbReference type="ARBA" id="ARBA00022741"/>
    </source>
</evidence>
<keyword evidence="7 11" id="KW-0067">ATP-binding</keyword>
<evidence type="ECO:0000259" key="14">
    <source>
        <dbReference type="PROSITE" id="PS50162"/>
    </source>
</evidence>
<dbReference type="PRINTS" id="PR01874">
    <property type="entry name" value="DNAREPAIRADA"/>
</dbReference>
<evidence type="ECO:0000256" key="7">
    <source>
        <dbReference type="ARBA" id="ARBA00022840"/>
    </source>
</evidence>
<keyword evidence="5" id="KW-0378">Hydrolase</keyword>
<dbReference type="AlphaFoldDB" id="A0A7M1B292"/>
<dbReference type="Pfam" id="PF18073">
    <property type="entry name" value="Zn_ribbon_LapB"/>
    <property type="match status" value="1"/>
</dbReference>
<keyword evidence="4 13" id="KW-0863">Zinc-finger</keyword>
<dbReference type="InterPro" id="IPR041166">
    <property type="entry name" value="Rubredoxin_2"/>
</dbReference>
<comment type="function">
    <text evidence="13">DNA-dependent ATPase involved in processing of recombination intermediates, plays a role in repairing DNA breaks. Stimulates the branch migration of RecA-mediated strand transfer reactions, allowing the 3' invading strand to extend heteroduplex DNA faster. Binds ssDNA in the presence of ADP but not other nucleotides, has ATPase activity that is stimulated by ssDNA and various branched DNA structures, but inhibited by SSB. Does not have RecA's homology-searching function.</text>
</comment>
<accession>A0A7M1B292</accession>
<dbReference type="PANTHER" id="PTHR32472">
    <property type="entry name" value="DNA REPAIR PROTEIN RADA"/>
    <property type="match status" value="1"/>
</dbReference>
<dbReference type="NCBIfam" id="TIGR00416">
    <property type="entry name" value="sms"/>
    <property type="match status" value="1"/>
</dbReference>
<keyword evidence="2 11" id="KW-0547">Nucleotide-binding</keyword>
<dbReference type="CDD" id="cd01121">
    <property type="entry name" value="RadA_SMS_N"/>
    <property type="match status" value="1"/>
</dbReference>
<dbReference type="Gene3D" id="3.30.230.10">
    <property type="match status" value="1"/>
</dbReference>
<dbReference type="GO" id="GO:0140664">
    <property type="term" value="F:ATP-dependent DNA damage sensor activity"/>
    <property type="evidence" value="ECO:0007669"/>
    <property type="project" value="InterPro"/>
</dbReference>
<keyword evidence="9 11" id="KW-0238">DNA-binding</keyword>
<comment type="similarity">
    <text evidence="11 13">Belongs to the RecA family. RadA subfamily.</text>
</comment>
<dbReference type="GO" id="GO:0016787">
    <property type="term" value="F:hydrolase activity"/>
    <property type="evidence" value="ECO:0007669"/>
    <property type="project" value="UniProtKB-KW"/>
</dbReference>
<feature type="binding site" evidence="11">
    <location>
        <begin position="96"/>
        <end position="103"/>
    </location>
    <ligand>
        <name>ATP</name>
        <dbReference type="ChEBI" id="CHEBI:30616"/>
    </ligand>
</feature>
<dbReference type="InterPro" id="IPR004504">
    <property type="entry name" value="DNA_repair_RadA"/>
</dbReference>
<evidence type="ECO:0000256" key="11">
    <source>
        <dbReference type="HAMAP-Rule" id="MF_01498"/>
    </source>
</evidence>
<dbReference type="Pfam" id="PF13481">
    <property type="entry name" value="AAA_25"/>
    <property type="match status" value="1"/>
</dbReference>
<evidence type="ECO:0000256" key="13">
    <source>
        <dbReference type="RuleBase" id="RU003555"/>
    </source>
</evidence>
<organism evidence="15 16">
    <name type="scientific">Sulfurimonas sediminis</name>
    <dbReference type="NCBI Taxonomy" id="2590020"/>
    <lineage>
        <taxon>Bacteria</taxon>
        <taxon>Pseudomonadati</taxon>
        <taxon>Campylobacterota</taxon>
        <taxon>Epsilonproteobacteria</taxon>
        <taxon>Campylobacterales</taxon>
        <taxon>Sulfurimonadaceae</taxon>
        <taxon>Sulfurimonas</taxon>
    </lineage>
</organism>
<dbReference type="SUPFAM" id="SSF52540">
    <property type="entry name" value="P-loop containing nucleoside triphosphate hydrolases"/>
    <property type="match status" value="1"/>
</dbReference>
<feature type="short sequence motif" description="RadA KNRFG motif" evidence="11">
    <location>
        <begin position="253"/>
        <end position="257"/>
    </location>
</feature>
<evidence type="ECO:0000256" key="10">
    <source>
        <dbReference type="ARBA" id="ARBA00023204"/>
    </source>
</evidence>
<dbReference type="InterPro" id="IPR014721">
    <property type="entry name" value="Ribsml_uS5_D2-typ_fold_subgr"/>
</dbReference>
<keyword evidence="16" id="KW-1185">Reference proteome</keyword>
<dbReference type="RefSeq" id="WP_193150032.1">
    <property type="nucleotide sequence ID" value="NZ_CP041235.1"/>
</dbReference>
<dbReference type="HAMAP" id="MF_01498">
    <property type="entry name" value="RadA_bact"/>
    <property type="match status" value="1"/>
</dbReference>
<evidence type="ECO:0000256" key="8">
    <source>
        <dbReference type="ARBA" id="ARBA00023016"/>
    </source>
</evidence>
<evidence type="ECO:0000256" key="1">
    <source>
        <dbReference type="ARBA" id="ARBA00022723"/>
    </source>
</evidence>
<dbReference type="EMBL" id="CP041235">
    <property type="protein sequence ID" value="QOP43843.1"/>
    <property type="molecule type" value="Genomic_DNA"/>
</dbReference>
<keyword evidence="1 11" id="KW-0479">Metal-binding</keyword>
<comment type="function">
    <text evidence="11">Plays a role in repairing double-strand DNA breaks, probably involving stabilizing or processing branched DNA or blocked replication forks.</text>
</comment>
<dbReference type="GO" id="GO:0008270">
    <property type="term" value="F:zinc ion binding"/>
    <property type="evidence" value="ECO:0007669"/>
    <property type="project" value="UniProtKB-KW"/>
</dbReference>
<dbReference type="InterPro" id="IPR020588">
    <property type="entry name" value="RecA_ATP-bd"/>
</dbReference>
<dbReference type="Pfam" id="PF13541">
    <property type="entry name" value="ChlI"/>
    <property type="match status" value="1"/>
</dbReference>
<keyword evidence="10 11" id="KW-0234">DNA repair</keyword>
<feature type="region of interest" description="Lon-protease-like" evidence="11">
    <location>
        <begin position="351"/>
        <end position="448"/>
    </location>
</feature>
<dbReference type="Gene3D" id="3.40.50.300">
    <property type="entry name" value="P-loop containing nucleotide triphosphate hydrolases"/>
    <property type="match status" value="1"/>
</dbReference>
<keyword evidence="6 13" id="KW-0862">Zinc</keyword>
<dbReference type="Proteomes" id="UP000593719">
    <property type="component" value="Chromosome"/>
</dbReference>
<dbReference type="InterPro" id="IPR020568">
    <property type="entry name" value="Ribosomal_Su5_D2-typ_SF"/>
</dbReference>
<proteinExistence type="inferred from homology"/>
<evidence type="ECO:0000256" key="5">
    <source>
        <dbReference type="ARBA" id="ARBA00022801"/>
    </source>
</evidence>
<dbReference type="PANTHER" id="PTHR32472:SF10">
    <property type="entry name" value="DNA REPAIR PROTEIN RADA-LIKE PROTEIN"/>
    <property type="match status" value="1"/>
</dbReference>
<dbReference type="InterPro" id="IPR003593">
    <property type="entry name" value="AAA+_ATPase"/>
</dbReference>
<dbReference type="SUPFAM" id="SSF54211">
    <property type="entry name" value="Ribosomal protein S5 domain 2-like"/>
    <property type="match status" value="1"/>
</dbReference>
<evidence type="ECO:0000256" key="9">
    <source>
        <dbReference type="ARBA" id="ARBA00023125"/>
    </source>
</evidence>
<dbReference type="GO" id="GO:0005829">
    <property type="term" value="C:cytosol"/>
    <property type="evidence" value="ECO:0007669"/>
    <property type="project" value="TreeGrafter"/>
</dbReference>
<dbReference type="SMART" id="SM00382">
    <property type="entry name" value="AAA"/>
    <property type="match status" value="1"/>
</dbReference>
<dbReference type="GO" id="GO:0000725">
    <property type="term" value="P:recombinational repair"/>
    <property type="evidence" value="ECO:0007669"/>
    <property type="project" value="UniProtKB-UniRule"/>
</dbReference>
<keyword evidence="8 11" id="KW-0346">Stress response</keyword>
<feature type="domain" description="RecA family profile 1" evidence="14">
    <location>
        <begin position="67"/>
        <end position="216"/>
    </location>
</feature>
<evidence type="ECO:0000313" key="15">
    <source>
        <dbReference type="EMBL" id="QOP43843.1"/>
    </source>
</evidence>